<evidence type="ECO:0000256" key="2">
    <source>
        <dbReference type="ARBA" id="ARBA00022741"/>
    </source>
</evidence>
<dbReference type="GO" id="GO:0035999">
    <property type="term" value="P:tetrahydrofolate interconversion"/>
    <property type="evidence" value="ECO:0007669"/>
    <property type="project" value="TreeGrafter"/>
</dbReference>
<dbReference type="PANTHER" id="PTHR23407:SF1">
    <property type="entry name" value="5-FORMYLTETRAHYDROFOLATE CYCLO-LIGASE"/>
    <property type="match status" value="1"/>
</dbReference>
<evidence type="ECO:0000313" key="4">
    <source>
        <dbReference type="EMBL" id="QBK89424.1"/>
    </source>
</evidence>
<dbReference type="Pfam" id="PF01812">
    <property type="entry name" value="5-FTHF_cyc-lig"/>
    <property type="match status" value="1"/>
</dbReference>
<dbReference type="EMBL" id="MK500421">
    <property type="protein sequence ID" value="QBK89424.1"/>
    <property type="molecule type" value="Genomic_DNA"/>
</dbReference>
<name>A0A4P6VQ75_9VIRU</name>
<comment type="similarity">
    <text evidence="1">Belongs to the 5-formyltetrahydrofolate cyclo-ligase family.</text>
</comment>
<dbReference type="NCBIfam" id="TIGR02727">
    <property type="entry name" value="MTHFS_bact"/>
    <property type="match status" value="1"/>
</dbReference>
<reference evidence="4" key="1">
    <citation type="journal article" date="2019" name="MBio">
        <title>Virus Genomes from Deep Sea Sediments Expand the Ocean Megavirome and Support Independent Origins of Viral Gigantism.</title>
        <authorList>
            <person name="Backstrom D."/>
            <person name="Yutin N."/>
            <person name="Jorgensen S.L."/>
            <person name="Dharamshi J."/>
            <person name="Homa F."/>
            <person name="Zaremba-Niedwiedzka K."/>
            <person name="Spang A."/>
            <person name="Wolf Y.I."/>
            <person name="Koonin E.V."/>
            <person name="Ettema T.J."/>
        </authorList>
    </citation>
    <scope>NUCLEOTIDE SEQUENCE</scope>
</reference>
<dbReference type="GO" id="GO:0030272">
    <property type="term" value="F:5-formyltetrahydrofolate cyclo-ligase activity"/>
    <property type="evidence" value="ECO:0007669"/>
    <property type="project" value="TreeGrafter"/>
</dbReference>
<dbReference type="GO" id="GO:0009396">
    <property type="term" value="P:folic acid-containing compound biosynthetic process"/>
    <property type="evidence" value="ECO:0007669"/>
    <property type="project" value="TreeGrafter"/>
</dbReference>
<dbReference type="PANTHER" id="PTHR23407">
    <property type="entry name" value="ATPASE INHIBITOR/5-FORMYLTETRAHYDROFOLATE CYCLO-LIGASE"/>
    <property type="match status" value="1"/>
</dbReference>
<evidence type="ECO:0000256" key="1">
    <source>
        <dbReference type="ARBA" id="ARBA00010638"/>
    </source>
</evidence>
<keyword evidence="3" id="KW-0067">ATP-binding</keyword>
<dbReference type="SUPFAM" id="SSF100950">
    <property type="entry name" value="NagB/RpiA/CoA transferase-like"/>
    <property type="match status" value="1"/>
</dbReference>
<protein>
    <submittedName>
        <fullName evidence="4">5-formyltetrahydrofolate cyclo-ligase family protein</fullName>
    </submittedName>
</protein>
<accession>A0A4P6VQ75</accession>
<evidence type="ECO:0000256" key="3">
    <source>
        <dbReference type="ARBA" id="ARBA00022840"/>
    </source>
</evidence>
<dbReference type="InterPro" id="IPR002698">
    <property type="entry name" value="FTHF_cligase"/>
</dbReference>
<proteinExistence type="inferred from homology"/>
<keyword evidence="2" id="KW-0547">Nucleotide-binding</keyword>
<organism evidence="4">
    <name type="scientific">Mimivirus LCMiAC02</name>
    <dbReference type="NCBI Taxonomy" id="2506609"/>
    <lineage>
        <taxon>Viruses</taxon>
        <taxon>Varidnaviria</taxon>
        <taxon>Bamfordvirae</taxon>
        <taxon>Nucleocytoviricota</taxon>
        <taxon>Megaviricetes</taxon>
        <taxon>Imitervirales</taxon>
        <taxon>Mimiviridae</taxon>
        <taxon>Klosneuvirinae</taxon>
    </lineage>
</organism>
<dbReference type="InterPro" id="IPR024185">
    <property type="entry name" value="FTHF_cligase-like_sf"/>
</dbReference>
<sequence>MDNLKKNIRISIVKKRKLYTCDDISKNSNLIKNNLFSYFNFNNISLLHIFLPISEKNEIDTFLIIKEIYSNYKNIKIVVPIVDFNNKVLLHKYYHNDILLHKNKYGILEPKKSETFTNLDSIDIILIPLLAFDKKGNRVGYGGGYYDKFLINCKGVIRQSLKSMSMAIGKKIGLSFEEPINLISDINKFDIKLDYCITPKNVYNFN</sequence>
<dbReference type="PIRSF" id="PIRSF006806">
    <property type="entry name" value="FTHF_cligase"/>
    <property type="match status" value="1"/>
</dbReference>
<dbReference type="GO" id="GO:0005524">
    <property type="term" value="F:ATP binding"/>
    <property type="evidence" value="ECO:0007669"/>
    <property type="project" value="UniProtKB-KW"/>
</dbReference>
<dbReference type="InterPro" id="IPR037171">
    <property type="entry name" value="NagB/RpiA_transferase-like"/>
</dbReference>
<dbReference type="Gene3D" id="3.40.50.10420">
    <property type="entry name" value="NagB/RpiA/CoA transferase-like"/>
    <property type="match status" value="1"/>
</dbReference>
<gene>
    <name evidence="4" type="ORF">LCMiAC02_05190</name>
</gene>
<keyword evidence="4" id="KW-0436">Ligase</keyword>